<dbReference type="InterPro" id="IPR035706">
    <property type="entry name" value="AAA_9"/>
</dbReference>
<dbReference type="Pfam" id="PF12780">
    <property type="entry name" value="AAA_8"/>
    <property type="match status" value="1"/>
</dbReference>
<organism evidence="23 24">
    <name type="scientific">Blyttiomyces helicus</name>
    <dbReference type="NCBI Taxonomy" id="388810"/>
    <lineage>
        <taxon>Eukaryota</taxon>
        <taxon>Fungi</taxon>
        <taxon>Fungi incertae sedis</taxon>
        <taxon>Chytridiomycota</taxon>
        <taxon>Chytridiomycota incertae sedis</taxon>
        <taxon>Chytridiomycetes</taxon>
        <taxon>Chytridiomycetes incertae sedis</taxon>
        <taxon>Blyttiomyces</taxon>
    </lineage>
</organism>
<dbReference type="GO" id="GO:0036159">
    <property type="term" value="P:inner dynein arm assembly"/>
    <property type="evidence" value="ECO:0007669"/>
    <property type="project" value="UniProtKB-ARBA"/>
</dbReference>
<dbReference type="Pfam" id="PF18198">
    <property type="entry name" value="AAA_lid_11"/>
    <property type="match status" value="1"/>
</dbReference>
<dbReference type="FunFam" id="1.20.140.100:FF:000001">
    <property type="entry name" value="dynein heavy chain 17, axonemal"/>
    <property type="match status" value="1"/>
</dbReference>
<dbReference type="Gene3D" id="3.10.490.20">
    <property type="match status" value="1"/>
</dbReference>
<evidence type="ECO:0000256" key="18">
    <source>
        <dbReference type="ARBA" id="ARBA00063032"/>
    </source>
</evidence>
<keyword evidence="10" id="KW-0243">Dynein</keyword>
<dbReference type="Pfam" id="PF03028">
    <property type="entry name" value="Dynein_heavy"/>
    <property type="match status" value="1"/>
</dbReference>
<dbReference type="InterPro" id="IPR027417">
    <property type="entry name" value="P-loop_NTPase"/>
</dbReference>
<dbReference type="InterPro" id="IPR024743">
    <property type="entry name" value="Dynein_HC_stalk"/>
</dbReference>
<evidence type="ECO:0000256" key="11">
    <source>
        <dbReference type="ARBA" id="ARBA00023054"/>
    </source>
</evidence>
<evidence type="ECO:0000256" key="9">
    <source>
        <dbReference type="ARBA" id="ARBA00022840"/>
    </source>
</evidence>
<evidence type="ECO:0000256" key="20">
    <source>
        <dbReference type="SAM" id="Coils"/>
    </source>
</evidence>
<dbReference type="EMBL" id="KZ994003">
    <property type="protein sequence ID" value="RKO94122.1"/>
    <property type="molecule type" value="Genomic_DNA"/>
</dbReference>
<feature type="compositionally biased region" description="Basic and acidic residues" evidence="21">
    <location>
        <begin position="313"/>
        <end position="329"/>
    </location>
</feature>
<dbReference type="Gene3D" id="1.10.8.710">
    <property type="match status" value="1"/>
</dbReference>
<evidence type="ECO:0000256" key="12">
    <source>
        <dbReference type="ARBA" id="ARBA00023069"/>
    </source>
</evidence>
<dbReference type="FunFam" id="3.10.490.20:FF:000006">
    <property type="entry name" value="Dynein axonemal heavy chain 10"/>
    <property type="match status" value="1"/>
</dbReference>
<evidence type="ECO:0000256" key="16">
    <source>
        <dbReference type="ARBA" id="ARBA00033439"/>
    </source>
</evidence>
<keyword evidence="15" id="KW-0966">Cell projection</keyword>
<dbReference type="Gene3D" id="1.20.920.20">
    <property type="match status" value="1"/>
</dbReference>
<evidence type="ECO:0000256" key="8">
    <source>
        <dbReference type="ARBA" id="ARBA00022741"/>
    </source>
</evidence>
<dbReference type="FunFam" id="3.40.50.300:FF:000063">
    <property type="entry name" value="dynein heavy chain 6, axonemal"/>
    <property type="match status" value="1"/>
</dbReference>
<keyword evidence="24" id="KW-1185">Reference proteome</keyword>
<name>A0A4P9WNQ4_9FUNG</name>
<evidence type="ECO:0000256" key="2">
    <source>
        <dbReference type="ARBA" id="ARBA00008887"/>
    </source>
</evidence>
<comment type="similarity">
    <text evidence="2">Belongs to the dynein heavy chain family.</text>
</comment>
<dbReference type="FunFam" id="3.40.50.300:FF:001855">
    <property type="entry name" value="Dynein axonemal heavy chain 10"/>
    <property type="match status" value="1"/>
</dbReference>
<comment type="subunit">
    <text evidence="3">Consists of at least two heavy chains and a number of intermediate and light chains.</text>
</comment>
<dbReference type="Gene3D" id="1.20.1270.280">
    <property type="match status" value="1"/>
</dbReference>
<comment type="subunit">
    <text evidence="18">The I1 inner arm complex (also known as the f dynein complex) is a two-headed isoform composed of two heavy chains (1-alpha and 1-beta), three intermediate chains and three light chains. I1 occupies a specific position proximal to the first radial spoke and repeats every 96 nm along the length of the axoneme.</text>
</comment>
<dbReference type="InterPro" id="IPR013594">
    <property type="entry name" value="Dynein_heavy_tail"/>
</dbReference>
<dbReference type="Pfam" id="PF17857">
    <property type="entry name" value="AAA_lid_1"/>
    <property type="match status" value="1"/>
</dbReference>
<feature type="region of interest" description="Disordered" evidence="21">
    <location>
        <begin position="310"/>
        <end position="334"/>
    </location>
</feature>
<dbReference type="Pfam" id="PF08385">
    <property type="entry name" value="DHC_N1"/>
    <property type="match status" value="1"/>
</dbReference>
<keyword evidence="8" id="KW-0547">Nucleotide-binding</keyword>
<dbReference type="Gene3D" id="1.10.472.130">
    <property type="match status" value="1"/>
</dbReference>
<dbReference type="OrthoDB" id="447173at2759"/>
<proteinExistence type="inferred from homology"/>
<dbReference type="FunFam" id="1.10.8.720:FF:000005">
    <property type="entry name" value="Dynein axonemal heavy chain 10"/>
    <property type="match status" value="1"/>
</dbReference>
<feature type="coiled-coil region" evidence="20">
    <location>
        <begin position="3497"/>
        <end position="3531"/>
    </location>
</feature>
<keyword evidence="9" id="KW-0067">ATP-binding</keyword>
<dbReference type="InterPro" id="IPR026983">
    <property type="entry name" value="DHC"/>
</dbReference>
<dbReference type="SMART" id="SM00382">
    <property type="entry name" value="AAA"/>
    <property type="match status" value="3"/>
</dbReference>
<evidence type="ECO:0000313" key="23">
    <source>
        <dbReference type="EMBL" id="RKO94122.1"/>
    </source>
</evidence>
<feature type="region of interest" description="Disordered" evidence="21">
    <location>
        <begin position="166"/>
        <end position="218"/>
    </location>
</feature>
<dbReference type="Gene3D" id="1.10.8.720">
    <property type="entry name" value="Region D6 of dynein motor"/>
    <property type="match status" value="1"/>
</dbReference>
<evidence type="ECO:0000256" key="13">
    <source>
        <dbReference type="ARBA" id="ARBA00023175"/>
    </source>
</evidence>
<feature type="region of interest" description="Disordered" evidence="21">
    <location>
        <begin position="125"/>
        <end position="152"/>
    </location>
</feature>
<dbReference type="Gene3D" id="3.40.50.300">
    <property type="entry name" value="P-loop containing nucleotide triphosphate hydrolases"/>
    <property type="match status" value="5"/>
</dbReference>
<protein>
    <recommendedName>
        <fullName evidence="4">Dynein heavy chain, cytoplasmic</fullName>
    </recommendedName>
    <alternativeName>
        <fullName evidence="16">Dynein heavy chain, cytosolic</fullName>
    </alternativeName>
    <alternativeName>
        <fullName evidence="19">Dynein-1, subspecies f</fullName>
    </alternativeName>
</protein>
<feature type="coiled-coil region" evidence="20">
    <location>
        <begin position="3283"/>
        <end position="3359"/>
    </location>
</feature>
<dbReference type="FunFam" id="3.40.50.300:FF:000049">
    <property type="entry name" value="Dynein, axonemal, heavy chain 5"/>
    <property type="match status" value="1"/>
</dbReference>
<evidence type="ECO:0000256" key="19">
    <source>
        <dbReference type="ARBA" id="ARBA00077719"/>
    </source>
</evidence>
<comment type="subcellular location">
    <subcellularLocation>
        <location evidence="1">Cytoplasm</location>
        <location evidence="1">Cytoskeleton</location>
        <location evidence="1">Cilium axoneme</location>
    </subcellularLocation>
</comment>
<dbReference type="FunFam" id="3.40.50.300:FF:002141">
    <property type="entry name" value="Dynein heavy chain"/>
    <property type="match status" value="1"/>
</dbReference>
<dbReference type="InterPro" id="IPR024317">
    <property type="entry name" value="Dynein_heavy_chain_D4_dom"/>
</dbReference>
<evidence type="ECO:0000313" key="24">
    <source>
        <dbReference type="Proteomes" id="UP000269721"/>
    </source>
</evidence>
<dbReference type="Gene3D" id="1.20.58.1120">
    <property type="match status" value="1"/>
</dbReference>
<keyword evidence="11 20" id="KW-0175">Coiled coil</keyword>
<feature type="domain" description="AAA+ ATPase" evidence="22">
    <location>
        <begin position="2056"/>
        <end position="2192"/>
    </location>
</feature>
<evidence type="ECO:0000259" key="22">
    <source>
        <dbReference type="SMART" id="SM00382"/>
    </source>
</evidence>
<dbReference type="FunFam" id="1.10.8.710:FF:000002">
    <property type="entry name" value="dynein heavy chain 17, axonemal"/>
    <property type="match status" value="1"/>
</dbReference>
<dbReference type="FunFam" id="1.10.8.1220:FF:000001">
    <property type="entry name" value="Dynein axonemal heavy chain 5"/>
    <property type="match status" value="1"/>
</dbReference>
<dbReference type="GO" id="GO:0060294">
    <property type="term" value="P:cilium movement involved in cell motility"/>
    <property type="evidence" value="ECO:0007669"/>
    <property type="project" value="UniProtKB-ARBA"/>
</dbReference>
<evidence type="ECO:0000256" key="14">
    <source>
        <dbReference type="ARBA" id="ARBA00023212"/>
    </source>
</evidence>
<dbReference type="GO" id="GO:0008569">
    <property type="term" value="F:minus-end-directed microtubule motor activity"/>
    <property type="evidence" value="ECO:0007669"/>
    <property type="project" value="InterPro"/>
</dbReference>
<dbReference type="FunFam" id="3.20.180.20:FF:000001">
    <property type="entry name" value="Dynein axonemal heavy chain 5"/>
    <property type="match status" value="1"/>
</dbReference>
<dbReference type="Pfam" id="PF12777">
    <property type="entry name" value="MT"/>
    <property type="match status" value="1"/>
</dbReference>
<evidence type="ECO:0000256" key="4">
    <source>
        <dbReference type="ARBA" id="ARBA00022197"/>
    </source>
</evidence>
<feature type="domain" description="AAA+ ATPase" evidence="22">
    <location>
        <begin position="2335"/>
        <end position="2471"/>
    </location>
</feature>
<dbReference type="PANTHER" id="PTHR22878:SF63">
    <property type="entry name" value="DYNEIN AXONEMAL HEAVY CHAIN 10"/>
    <property type="match status" value="1"/>
</dbReference>
<dbReference type="FunFam" id="1.20.920.20:FF:000001">
    <property type="entry name" value="dynein heavy chain 2, axonemal"/>
    <property type="match status" value="1"/>
</dbReference>
<keyword evidence="7" id="KW-0677">Repeat</keyword>
<dbReference type="Pfam" id="PF12781">
    <property type="entry name" value="AAA_9"/>
    <property type="match status" value="1"/>
</dbReference>
<dbReference type="InterPro" id="IPR041466">
    <property type="entry name" value="Dynein_AAA5_ext"/>
</dbReference>
<keyword evidence="12" id="KW-0969">Cilium</keyword>
<dbReference type="Gene3D" id="1.10.8.1220">
    <property type="match status" value="1"/>
</dbReference>
<feature type="coiled-coil region" evidence="20">
    <location>
        <begin position="3790"/>
        <end position="3824"/>
    </location>
</feature>
<sequence>MPPNPALDDRICWIRERAEATLMIEFNSTGRSPAVAPMMSAKEGEDAQAPSKPQFKADLFWDLLERDDRKNLQDLCDFLEDNSADNASSLLFWAEMVSTRVEIPREPSVHSVHKWSADNIAEGEVTVSETEPVEEGWSAPPMDVETSAEQTQGTVAVESMKQNVALPELPPKIVEDSPAPQPESETAEENSSAIPNPPSLSPENLEQVDPVSENKPRYEPKYTTIEHYRLNMCVQKLPENIAEVNAIYFLRNRKGAVPMPKSPAEVHSTMSYWLDVGYFSGHVLIMLEQLLSEVYIPILSKMDASADIDVDSGLEKDTPGADDAHRGHGADGSTLTKKDGLKSEFVVCIQKFASQIAHTAQQVAGETRLKIPEELNLLRMTDIEEAARDTSTVKSLETLSEEWIETIMEILAKEMKKSPLGNGPLAEIEFWRDRNASLSTLYEQLNLPIVHTIVQILNRAQVSLSSSLEFQLGELNKFYTEAKDNVKFLSTLERHFKNIVTGSLSSVQDSLPSLMNAIRMVWIISRHYNRDERMVPLMSRIAWELANKVANIVNVKTILREPPAVAKRKISDAKDLLESWSKTYFQVRERIEQSGRDQRWEFDRRKLFTQTNYMALRCADMYDIAEVMEQFYSIFGPELKAVTGDPQQIDEVIKRVEALILPFEQVPFEVFSKKHQTAWEALMSRFREQIVQIEDMARQFIDASFKKLRSAEGAFDLLQNIKNIKSRESINTQLMGKWYEILDQYASEVRSIEEVFEKNRNSPPCTKNQPKIAGAIAWSRSLFYRIKKTIVRFQSLQEMLASDQGRLVTKKYLTVAKSMREYESDLYRKWCESVEVNSLQYLKAHILAEVRMTSYISSSGVIATSGPADTNTSAVAAAERVVVNFRPELKDIIKETKYLDKMGFAVPEAALNVALQEEKYYTFVENINTMLNSYNAILDVLDVAERKLLQAHVAELKRVMKPGITRLNWNSLGIPEFIQRCNQEINKFSSMVNQIRKNSANVAHAVEQIARVMLVREPPTEEIMDAHEFFDFISKHRESMLSVAVQKYRSIGPLLIKMESLVAGTNTGKSKMLKDYYAYWERRIFGALNYMVINNMQYLESLLNSNVNPVKKSKRQISTKISRRTVPLFKVSASLSAPEIIVSPLSGEIIRMMVKLERSLIDSTKQFHRWMNGTCVIAPPQKVHEDDDPVTYNFYPDIVVNQNIVAVCNAFDRTVKRTFENLKTWLESWRRYRPLWKVDKLVTLDKFAQKKPSVVMYDDKITFYSKLAKDVDSQPTSKDIDFIRVISTPLQAAIHSEATRKHLNTMAKEGLNYLEDLMKKFEENLQRKPATLDDLTFVLGVIAEIRGSSEDVESKYIDVMEGYRTLLMYNIQPDPAELSAATALPEAWKAMLELAAQVDDSLIPVKSKFTETTTSQVRDFRCDLRKFKEEFMTNGPGAMDLDMERGLSLLKAAKEEATAFASKRDGLVHAEKLFNLTITSYPELVELESEIKELEKIYELYTEVKEAINSWSTTLWSNLDINVLNKGVETFSTRLKKLPKELKQLPPYNVVAEKIVTFKDSIPLFSDLKNEALRERHWKRLMEITGKQFDMNPDTFTLEKLFSMNLHEHSEAIQDIVNGAMKELGIENGIKEVESTWKNLKFTVVKYMKGTEDRGYILGAIDEITTTLDDNAMSMQSMSASRFVTAFLPAVQQWEKILSYVGEVTEVWMVVQRKWMYLESIFIGSGDIRLQLPEEAARFDRIDKAFKKLMSETAKNNLVMAACNAEGRLALLQNLSNDLESCQKSLSDYLESKRNAFPRFFFISDEELLSILGSHDPRNVQEHIIKMFDNIIKLNFGTGKNEKAIVGMGSSEGEVLDFIRVVPVEGRVEEWMAAVESEMKKSNRTIHKEAVFHYADMERLAWMQKYQGMVTLAGSQVWWTWEVEEVFRKIKAGNKLAMKKYSKTLGDQLEQLVIEVRSDLSSNERKKLNTQIIIDVHARDIVDRFVRDSIMDESEFEWESQLRFYWDRATDELIAKQCNGVFDYGYEYMGLNGRLVITPLTDRCYLTLTQALSMKLGGAPAGPAGTGKTETVKDLAKALGLLCMVTNCGEGMDYQSMGKIFAGLVQTGAWGCFDEFNRIELAVLSVVSAQIKTIQNALVMGLKRFQFEGNEISMDKRTGIFITMNPGYAGRTELPDNLKALFRPVVMVVPDLELICEMMLFSEGFTLAKSLAKKMVVLYKLAKGQLSKQHHYDFGLRALKSVLVMAGSLKRGSPDLEEDVVLMRALRDMNLPKFVFEDVPLFLGLITDLFPGLECPRVRYPSFNDAVEDVLKENQYILVTEQIDKVVQLYETMLTRHTSMVVGPTGGGKSVVIETLAKAQTKLGISTKLYTLNAKAVTVAELYGVLDPVTRDWTDGLLSNIFREVNRPTDKKERKYIVFDGDVDAVWVENMNSVMDDNRLLTLPNGERIRLQKHASLLFEVGDLQYASPATVSRCGMVYMDPKNLGYKPYYQRWVNVQPSKADGDLLHRLFTKFVPPCIEYVIEGTFEGFLGEPLKRVIPVTALSMISQLCALLGMQLAGIKQSAQESIMEAIFIQSLIWSIGASLIEEDRIKFSNGIKKLADLSLVHSASSVSHGQLPGNERSLFDYQFDIHELQWVPWSNYVPAYEHNRSSAFHDILVPTMDTVRHTWLLEKLIGIKRPVLFVGEVGTSKTVTVQNFLRLLPADKNLLLNINFSSRTSSLDVQRNLEANIEKRTKDTYGPAAGKRLLAFVDDLNMPAKDTYGTQQPIALLKLLIERGGLYDRGKELNWKHLKDVQILGSMGTPGGGRSEIDTRFASLFAVFNITFPKSESLTRIYSSIIQGHVSVFSDDIKAAAEKLTPITLNLFSEIFKNLMPTPSKFHYIFNLRDISRIYEGLCTATPDHFTESRQFVRLWRNEVQRVFFDRLTTDQDRDYVNKLVNRLILDSFEKDEEYITRIPSLFGDFRHALQDEAARLYEDLLDFTAVRSIFQEILEEYNEKFNKMNLVLFDDALDHLTRVHRVIRMKRGHALLVGVGGSGKQSLTRLAAFAAGYSVFEIVLTRGYGEIEFRESLKSLYTMLGSGTKTVFMFTDAHVVQEGFLELINNMLTTGMVPALYEDDEKDVVLGSVRDEAAKLGIAQTKESLWQYFVSKCADNMHIVLCMSPQGDRLRERCRSFPGLVNNTIIDWFPAWPEQALFSVADAFLKEELIPSESRLNIVAHMVKVHLSVGDVSLDFLQKYRRANYVTPKNYLDYISSYNRLLEESREQNGRLCARLESGLGKLEESSRQLDVLNAQLAEQNVAVRAKTEACNELLNIISKSTKEAEEKKEQAEKKEAELEQQNTQIAKDKEEAEVALQEALPALEEARLALANLSSAEITEIRSFAKPPREVQKVCECICHIKGIKDASWKSAKTMMSQTDFKSSLQQLDVDAVSSASIKNVKTILKEMETSMTRMQEISSAGAGLFKFVLAVVGYCNVAKTIQPKRMMVAQLEKDLAISKNIFERTTKELKRLNDELSTLQQQFHQAKAEQLELKKMAEIMERRLNAADKLISGLGSERIRWAKELDVLKEQRTQLLGDCLLVSGFLSYTGAFNWELRNELIYNRWMVDLTSKEIPMSSSFKIERILVTDVEMSRWAQEGLPADELSIQNGILTTKASRFPLCIDPQQQALNWVKKKESANSLKISSFNNPDFLKHLEMAVTYGFPFLFEDVDEYIDPVIDNLLEKNIKSVGARRFVVLGDKEVDYDPNFRLYLTSRLANPTYTPKVFGSAMVINYSVTFKGLSDQLLNVVVAHERRELEEQRERLIEEMSQNKSLLKDLEDTLLRELASSTGLMLDNVELIRTLEETKSKATEIGQKLVLANQTSAEVEASRDAYRPVAKCGAVLFFVLAELSTINPMYEYSLAAFLEVFTLSLQRSKPDAVLTKRLLKIMDTLKYAVYNYACTGLFEKHKLMFSFQMTMKLMEAEGAIDPVELNFFLKGDISLEEPQTPKPNQWMTDQGWKDLLKLATLGPNFALLATHVQKQEAEWKSWASLEAPENVALPLDYSEKLIPFQQLCLLRCFRTDRVVNAVTNFVINSIGEKYVMPPVINYQNIFEQSTPTSPVVFILSPGADPQSDLQKLAEALGFGGNRLKFLSLGQGQAPIALQLLETAASRGQWLMLQNCHLLVAWLRTLEKVLEKMEKPHRDFRLWLTTEPTPSFPIGILQRSLKVVTEPPNGLKLNLRSSYYKLTEEVLQDCSHEAFRPLVYVLAFFHAVVQERGKYGKIGWNVRYDFNESDFRVGLTIMRTYLNKTAGTRDGKIPWTTLRYLIGETIYGGRVTDEYDRRVLMTYLDEYLGDFLFDSFQPFFFFSNSQIAYKVPMHGQRDDYLTYIDGLPLTNAPDVFGLHPDAEIGYLTNAVKDMWFQLISLQPRTAEGAGSISREEFISNIASDIQAKLPTTFDIARIYKSIGTPSPTQVVLLQELERWNVLVDRMVGSLHDLRRALKGEIGMSAKLDELANAIFNGTLPGSWRSLAPQTEKGLGGWMAHFERRFQQYSGWIKNGEPAVMWLSGLHVPEAYITALVQTTCRKNGWPLDRSTLYTTVTEFVDAKEVTERPQSGCYVQGLYLEGAGWDYKKGCVTRLESGGRLVFDLPILRIIPIEMHRLKLVNTFRTPVYTTQQRRNASGVGWVFDADLTTNDHISHWVLQGVCLVLNTD</sequence>
<keyword evidence="6" id="KW-0493">Microtubule</keyword>
<accession>A0A4P9WNQ4</accession>
<feature type="domain" description="AAA+ ATPase" evidence="22">
    <location>
        <begin position="2678"/>
        <end position="2826"/>
    </location>
</feature>
<dbReference type="Pfam" id="PF17852">
    <property type="entry name" value="Dynein_AAA_lid"/>
    <property type="match status" value="1"/>
</dbReference>
<dbReference type="InterPro" id="IPR004273">
    <property type="entry name" value="Dynein_heavy_D6_P-loop"/>
</dbReference>
<dbReference type="GO" id="GO:0005524">
    <property type="term" value="F:ATP binding"/>
    <property type="evidence" value="ECO:0007669"/>
    <property type="project" value="UniProtKB-KW"/>
</dbReference>
<dbReference type="PANTHER" id="PTHR22878">
    <property type="entry name" value="DYNEIN HEAVY CHAIN 6, AXONEMAL-LIKE-RELATED"/>
    <property type="match status" value="1"/>
</dbReference>
<dbReference type="FunFam" id="1.20.58.1120:FF:000008">
    <property type="entry name" value="Dynein heavy chain 10, axonemal"/>
    <property type="match status" value="1"/>
</dbReference>
<dbReference type="InterPro" id="IPR035699">
    <property type="entry name" value="AAA_6"/>
</dbReference>
<dbReference type="InterPro" id="IPR041658">
    <property type="entry name" value="AAA_lid_11"/>
</dbReference>
<evidence type="ECO:0000256" key="1">
    <source>
        <dbReference type="ARBA" id="ARBA00004430"/>
    </source>
</evidence>
<evidence type="ECO:0000256" key="15">
    <source>
        <dbReference type="ARBA" id="ARBA00023273"/>
    </source>
</evidence>
<dbReference type="InterPro" id="IPR003593">
    <property type="entry name" value="AAA+_ATPase"/>
</dbReference>
<dbReference type="InterPro" id="IPR056759">
    <property type="entry name" value="DYH2-5-8_CC"/>
</dbReference>
<dbReference type="Pfam" id="PF08393">
    <property type="entry name" value="DHC_N2"/>
    <property type="match status" value="1"/>
</dbReference>
<dbReference type="GO" id="GO:0045505">
    <property type="term" value="F:dynein intermediate chain binding"/>
    <property type="evidence" value="ECO:0007669"/>
    <property type="project" value="InterPro"/>
</dbReference>
<dbReference type="Gene3D" id="1.20.140.100">
    <property type="entry name" value="Dynein heavy chain, N-terminal domain 2"/>
    <property type="match status" value="1"/>
</dbReference>
<dbReference type="InterPro" id="IPR013602">
    <property type="entry name" value="Dynein_heavy_linker"/>
</dbReference>
<dbReference type="InterPro" id="IPR042219">
    <property type="entry name" value="AAA_lid_11_sf"/>
</dbReference>
<dbReference type="GO" id="GO:0005874">
    <property type="term" value="C:microtubule"/>
    <property type="evidence" value="ECO:0007669"/>
    <property type="project" value="UniProtKB-KW"/>
</dbReference>
<keyword evidence="14" id="KW-0206">Cytoskeleton</keyword>
<dbReference type="Pfam" id="PF25007">
    <property type="entry name" value="DYH2-5-8_CC"/>
    <property type="match status" value="1"/>
</dbReference>
<dbReference type="InterPro" id="IPR041589">
    <property type="entry name" value="DNAH3_AAA_lid_1"/>
</dbReference>
<dbReference type="FunFam" id="1.20.1270.280:FF:000005">
    <property type="entry name" value="Dynein axonemal heavy chain 10"/>
    <property type="match status" value="1"/>
</dbReference>
<evidence type="ECO:0000256" key="17">
    <source>
        <dbReference type="ARBA" id="ARBA00054075"/>
    </source>
</evidence>
<evidence type="ECO:0000256" key="21">
    <source>
        <dbReference type="SAM" id="MobiDB-lite"/>
    </source>
</evidence>
<dbReference type="InterPro" id="IPR043160">
    <property type="entry name" value="Dynein_C_barrel"/>
</dbReference>
<dbReference type="Pfam" id="PF12774">
    <property type="entry name" value="AAA_6"/>
    <property type="match status" value="1"/>
</dbReference>
<dbReference type="Proteomes" id="UP000269721">
    <property type="component" value="Unassembled WGS sequence"/>
</dbReference>
<keyword evidence="5" id="KW-0963">Cytoplasm</keyword>
<dbReference type="FunFam" id="1.10.287.2620:FF:000002">
    <property type="entry name" value="Dynein heavy chain 2, axonemal"/>
    <property type="match status" value="1"/>
</dbReference>
<dbReference type="GO" id="GO:0036156">
    <property type="term" value="C:inner dynein arm"/>
    <property type="evidence" value="ECO:0007669"/>
    <property type="project" value="UniProtKB-ARBA"/>
</dbReference>
<dbReference type="InterPro" id="IPR042228">
    <property type="entry name" value="Dynein_linker_3"/>
</dbReference>
<evidence type="ECO:0000256" key="5">
    <source>
        <dbReference type="ARBA" id="ARBA00022490"/>
    </source>
</evidence>
<comment type="function">
    <text evidence="17">Force generating protein of eukaryotic cilia and flagella. Produces force towards the minus ends of microtubules. Dynein has ATPase activity; the force-producing power stroke is thought to occur on release of ADP. Required for assembly of the I1 inner arm complex and its targeting to the appropriate axoneme location. Also required for phototaxis.</text>
</comment>
<dbReference type="GO" id="GO:0008017">
    <property type="term" value="F:microtubule binding"/>
    <property type="evidence" value="ECO:0007669"/>
    <property type="project" value="UniProtKB-ARBA"/>
</dbReference>
<evidence type="ECO:0000256" key="7">
    <source>
        <dbReference type="ARBA" id="ARBA00022737"/>
    </source>
</evidence>
<dbReference type="Pfam" id="PF18199">
    <property type="entry name" value="Dynein_C"/>
    <property type="match status" value="1"/>
</dbReference>
<evidence type="ECO:0000256" key="3">
    <source>
        <dbReference type="ARBA" id="ARBA00011655"/>
    </source>
</evidence>
<dbReference type="Gene3D" id="3.20.180.20">
    <property type="entry name" value="Dynein heavy chain, N-terminal domain 2"/>
    <property type="match status" value="1"/>
</dbReference>
<dbReference type="InterPro" id="IPR043157">
    <property type="entry name" value="Dynein_AAA1S"/>
</dbReference>
<reference evidence="24" key="1">
    <citation type="journal article" date="2018" name="Nat. Microbiol.">
        <title>Leveraging single-cell genomics to expand the fungal tree of life.</title>
        <authorList>
            <person name="Ahrendt S.R."/>
            <person name="Quandt C.A."/>
            <person name="Ciobanu D."/>
            <person name="Clum A."/>
            <person name="Salamov A."/>
            <person name="Andreopoulos B."/>
            <person name="Cheng J.F."/>
            <person name="Woyke T."/>
            <person name="Pelin A."/>
            <person name="Henrissat B."/>
            <person name="Reynolds N.K."/>
            <person name="Benny G.L."/>
            <person name="Smith M.E."/>
            <person name="James T.Y."/>
            <person name="Grigoriev I.V."/>
        </authorList>
    </citation>
    <scope>NUCLEOTIDE SEQUENCE [LARGE SCALE GENOMIC DNA]</scope>
</reference>
<keyword evidence="13" id="KW-0505">Motor protein</keyword>
<dbReference type="Gene3D" id="1.10.287.2620">
    <property type="match status" value="1"/>
</dbReference>
<gene>
    <name evidence="23" type="ORF">BDK51DRAFT_16325</name>
</gene>
<evidence type="ECO:0000256" key="6">
    <source>
        <dbReference type="ARBA" id="ARBA00022701"/>
    </source>
</evidence>
<dbReference type="Gene3D" id="6.10.140.1060">
    <property type="match status" value="1"/>
</dbReference>
<dbReference type="Pfam" id="PF12775">
    <property type="entry name" value="AAA_7"/>
    <property type="match status" value="1"/>
</dbReference>
<dbReference type="GO" id="GO:0051959">
    <property type="term" value="F:dynein light intermediate chain binding"/>
    <property type="evidence" value="ECO:0007669"/>
    <property type="project" value="InterPro"/>
</dbReference>
<dbReference type="FunFam" id="3.40.50.300:FF:000153">
    <property type="entry name" value="Dynein axonemal heavy chain 1"/>
    <property type="match status" value="1"/>
</dbReference>
<dbReference type="FunFam" id="1.20.920.30:FF:000007">
    <property type="entry name" value="Dynein axonemal heavy chain 10"/>
    <property type="match status" value="1"/>
</dbReference>
<dbReference type="InterPro" id="IPR041228">
    <property type="entry name" value="Dynein_C"/>
</dbReference>
<evidence type="ECO:0000256" key="10">
    <source>
        <dbReference type="ARBA" id="ARBA00023017"/>
    </source>
</evidence>
<dbReference type="Gene3D" id="1.20.920.30">
    <property type="match status" value="1"/>
</dbReference>
<dbReference type="SUPFAM" id="SSF52540">
    <property type="entry name" value="P-loop containing nucleoside triphosphate hydrolases"/>
    <property type="match status" value="4"/>
</dbReference>
<dbReference type="InterPro" id="IPR042222">
    <property type="entry name" value="Dynein_2_N"/>
</dbReference>